<evidence type="ECO:0000256" key="10">
    <source>
        <dbReference type="ARBA" id="ARBA00022837"/>
    </source>
</evidence>
<dbReference type="InterPro" id="IPR002110">
    <property type="entry name" value="Ankyrin_rpt"/>
</dbReference>
<dbReference type="InterPro" id="IPR024862">
    <property type="entry name" value="TRPV"/>
</dbReference>
<dbReference type="GO" id="GO:0005262">
    <property type="term" value="F:calcium channel activity"/>
    <property type="evidence" value="ECO:0007669"/>
    <property type="project" value="UniProtKB-KW"/>
</dbReference>
<evidence type="ECO:0000256" key="1">
    <source>
        <dbReference type="ARBA" id="ARBA00004651"/>
    </source>
</evidence>
<feature type="transmembrane region" description="Helical" evidence="20">
    <location>
        <begin position="453"/>
        <end position="470"/>
    </location>
</feature>
<feature type="transmembrane region" description="Helical" evidence="20">
    <location>
        <begin position="332"/>
        <end position="355"/>
    </location>
</feature>
<dbReference type="KEGG" id="gsh:117366605"/>
<reference evidence="23" key="1">
    <citation type="submission" date="2025-08" db="UniProtKB">
        <authorList>
            <consortium name="RefSeq"/>
        </authorList>
    </citation>
    <scope>IDENTIFICATION</scope>
</reference>
<dbReference type="AlphaFoldDB" id="A0A6P8S7F5"/>
<evidence type="ECO:0000256" key="15">
    <source>
        <dbReference type="ARBA" id="ARBA00023136"/>
    </source>
</evidence>
<keyword evidence="6" id="KW-0107">Calcium channel</keyword>
<dbReference type="Proteomes" id="UP000515159">
    <property type="component" value="Chromosome 9"/>
</dbReference>
<comment type="subcellular location">
    <subcellularLocation>
        <location evidence="1">Cell membrane</location>
        <topology evidence="1">Multi-pass membrane protein</topology>
    </subcellularLocation>
</comment>
<evidence type="ECO:0000256" key="8">
    <source>
        <dbReference type="ARBA" id="ARBA00022723"/>
    </source>
</evidence>
<evidence type="ECO:0000313" key="22">
    <source>
        <dbReference type="Proteomes" id="UP000515159"/>
    </source>
</evidence>
<dbReference type="PANTHER" id="PTHR10582:SF38">
    <property type="entry name" value="TRANSIENT RECEPTOR POTENTIAL CATION CHANNEL SUBFAMILY V MEMBER 6"/>
    <property type="match status" value="1"/>
</dbReference>
<keyword evidence="22" id="KW-1185">Reference proteome</keyword>
<evidence type="ECO:0000256" key="19">
    <source>
        <dbReference type="SAM" id="MobiDB-lite"/>
    </source>
</evidence>
<keyword evidence="10" id="KW-0106">Calcium</keyword>
<comment type="catalytic activity">
    <reaction evidence="17">
        <text>Ca(2+)(in) = Ca(2+)(out)</text>
        <dbReference type="Rhea" id="RHEA:29671"/>
        <dbReference type="ChEBI" id="CHEBI:29108"/>
    </reaction>
</comment>
<keyword evidence="11" id="KW-0112">Calmodulin-binding</keyword>
<keyword evidence="9" id="KW-0677">Repeat</keyword>
<dbReference type="InterPro" id="IPR005821">
    <property type="entry name" value="Ion_trans_dom"/>
</dbReference>
<dbReference type="GO" id="GO:0046872">
    <property type="term" value="F:metal ion binding"/>
    <property type="evidence" value="ECO:0007669"/>
    <property type="project" value="UniProtKB-KW"/>
</dbReference>
<dbReference type="RefSeq" id="XP_033814054.1">
    <property type="nucleotide sequence ID" value="XM_033958163.1"/>
</dbReference>
<protein>
    <submittedName>
        <fullName evidence="23">Transient receptor potential cation channel subfamily V member 6-like</fullName>
    </submittedName>
</protein>
<evidence type="ECO:0000256" key="20">
    <source>
        <dbReference type="SAM" id="Phobius"/>
    </source>
</evidence>
<accession>A0A6P8S7F5</accession>
<keyword evidence="5" id="KW-0109">Calcium transport</keyword>
<keyword evidence="15 20" id="KW-0472">Membrane</keyword>
<keyword evidence="13 18" id="KW-0040">ANK repeat</keyword>
<evidence type="ECO:0000256" key="13">
    <source>
        <dbReference type="ARBA" id="ARBA00023043"/>
    </source>
</evidence>
<keyword evidence="14" id="KW-0406">Ion transport</keyword>
<dbReference type="Gene3D" id="1.25.40.20">
    <property type="entry name" value="Ankyrin repeat-containing domain"/>
    <property type="match status" value="1"/>
</dbReference>
<evidence type="ECO:0000256" key="12">
    <source>
        <dbReference type="ARBA" id="ARBA00022989"/>
    </source>
</evidence>
<sequence>MNFFISKCKALFASSASRSCASATFQNTCQEKDGFTLHSDLDNKSKGKESLFFRAAEENNVELLRKLIGEDVIDPYTKGALGENVLHVAALYNNQESLVTILDAHPSLINKPMDCDLYKGETALHIAIVNQNFEMVKELLARKADTENSRAIGQFFAAGNKGQCYYGEYVLSFAACTGNEEVFRLLVENGAPLHSQDTQGNTVLHTLVLHPNKFMACKMYDFLASLTTKEIVRSLESITNKHGFTPLKLAAHEGNMLMFQCLVKKNRNVYWTLGPMIATLYDLTGIDSWNDRNSILDIICNSKNNEARNLLTVTPVKELLHYKWIHYGYKYFLLWTLLYVLYTIILTVCCLYRPLKSVTIEGEITVTIKILKSLNETYRAPEDFVRLTGEILTVLGAFLILFIEVPGLLRDGPRQFFGNTVNGGPFHLTMLLYSCFIVAIVILRLAGSTAETIIIPMTLVSAWCSVIYFARGFRFLGPLCIMIQKMIFGDLLRFCIILIIVLIGFSAAFDVHFQAMNQTEFPHFSNFPITTFTLFQLMMGLTNLPIPSTVNTPTIILLLYLVYMFFAYILLLNLVIALMGDTHFRVSNERKTLWKAQITATTLLLERRVPSWLWPRTGIPGEILGLEEGKWYLRVEERNTFSKKKETQMGNLKKSSRKKRLQSCSC</sequence>
<dbReference type="SUPFAM" id="SSF48403">
    <property type="entry name" value="Ankyrin repeat"/>
    <property type="match status" value="1"/>
</dbReference>
<evidence type="ECO:0000256" key="17">
    <source>
        <dbReference type="ARBA" id="ARBA00036634"/>
    </source>
</evidence>
<evidence type="ECO:0000313" key="23">
    <source>
        <dbReference type="RefSeq" id="XP_033814054.1"/>
    </source>
</evidence>
<dbReference type="PROSITE" id="PS50297">
    <property type="entry name" value="ANK_REP_REGION"/>
    <property type="match status" value="2"/>
</dbReference>
<evidence type="ECO:0000256" key="11">
    <source>
        <dbReference type="ARBA" id="ARBA00022860"/>
    </source>
</evidence>
<dbReference type="Pfam" id="PF12796">
    <property type="entry name" value="Ank_2"/>
    <property type="match status" value="2"/>
</dbReference>
<feature type="transmembrane region" description="Helical" evidence="20">
    <location>
        <begin position="558"/>
        <end position="580"/>
    </location>
</feature>
<dbReference type="PANTHER" id="PTHR10582">
    <property type="entry name" value="TRANSIENT RECEPTOR POTENTIAL ION CHANNEL PROTEIN"/>
    <property type="match status" value="1"/>
</dbReference>
<dbReference type="GO" id="GO:0005886">
    <property type="term" value="C:plasma membrane"/>
    <property type="evidence" value="ECO:0007669"/>
    <property type="project" value="UniProtKB-SubCell"/>
</dbReference>
<proteinExistence type="predicted"/>
<dbReference type="GO" id="GO:0098703">
    <property type="term" value="P:calcium ion import across plasma membrane"/>
    <property type="evidence" value="ECO:0007669"/>
    <property type="project" value="TreeGrafter"/>
</dbReference>
<dbReference type="SMART" id="SM00248">
    <property type="entry name" value="ANK"/>
    <property type="match status" value="6"/>
</dbReference>
<keyword evidence="7 20" id="KW-0812">Transmembrane</keyword>
<dbReference type="InterPro" id="IPR036770">
    <property type="entry name" value="Ankyrin_rpt-contain_sf"/>
</dbReference>
<feature type="transmembrane region" description="Helical" evidence="20">
    <location>
        <begin position="391"/>
        <end position="409"/>
    </location>
</feature>
<evidence type="ECO:0000256" key="14">
    <source>
        <dbReference type="ARBA" id="ARBA00023065"/>
    </source>
</evidence>
<evidence type="ECO:0000256" key="7">
    <source>
        <dbReference type="ARBA" id="ARBA00022692"/>
    </source>
</evidence>
<feature type="compositionally biased region" description="Basic residues" evidence="19">
    <location>
        <begin position="654"/>
        <end position="666"/>
    </location>
</feature>
<evidence type="ECO:0000256" key="4">
    <source>
        <dbReference type="ARBA" id="ARBA00022553"/>
    </source>
</evidence>
<evidence type="ECO:0000256" key="5">
    <source>
        <dbReference type="ARBA" id="ARBA00022568"/>
    </source>
</evidence>
<evidence type="ECO:0000256" key="2">
    <source>
        <dbReference type="ARBA" id="ARBA00022448"/>
    </source>
</evidence>
<gene>
    <name evidence="23" type="primary">LOC117366605</name>
</gene>
<dbReference type="InterPro" id="IPR008344">
    <property type="entry name" value="TRPV5/TRPV6"/>
</dbReference>
<feature type="region of interest" description="Disordered" evidence="19">
    <location>
        <begin position="646"/>
        <end position="666"/>
    </location>
</feature>
<dbReference type="PROSITE" id="PS50088">
    <property type="entry name" value="ANK_REPEAT"/>
    <property type="match status" value="2"/>
</dbReference>
<evidence type="ECO:0000256" key="18">
    <source>
        <dbReference type="PROSITE-ProRule" id="PRU00023"/>
    </source>
</evidence>
<keyword evidence="16" id="KW-0407">Ion channel</keyword>
<keyword evidence="12 20" id="KW-1133">Transmembrane helix</keyword>
<evidence type="ECO:0000256" key="3">
    <source>
        <dbReference type="ARBA" id="ARBA00022475"/>
    </source>
</evidence>
<dbReference type="InParanoid" id="A0A6P8S7F5"/>
<evidence type="ECO:0000256" key="6">
    <source>
        <dbReference type="ARBA" id="ARBA00022673"/>
    </source>
</evidence>
<feature type="transmembrane region" description="Helical" evidence="20">
    <location>
        <begin position="430"/>
        <end position="447"/>
    </location>
</feature>
<dbReference type="OrthoDB" id="533508at2759"/>
<feature type="transmembrane region" description="Helical" evidence="20">
    <location>
        <begin position="491"/>
        <end position="509"/>
    </location>
</feature>
<dbReference type="Pfam" id="PF00520">
    <property type="entry name" value="Ion_trans"/>
    <property type="match status" value="1"/>
</dbReference>
<dbReference type="GeneID" id="117366605"/>
<organism evidence="22 23">
    <name type="scientific">Geotrypetes seraphini</name>
    <name type="common">Gaboon caecilian</name>
    <name type="synonym">Caecilia seraphini</name>
    <dbReference type="NCBI Taxonomy" id="260995"/>
    <lineage>
        <taxon>Eukaryota</taxon>
        <taxon>Metazoa</taxon>
        <taxon>Chordata</taxon>
        <taxon>Craniata</taxon>
        <taxon>Vertebrata</taxon>
        <taxon>Euteleostomi</taxon>
        <taxon>Amphibia</taxon>
        <taxon>Gymnophiona</taxon>
        <taxon>Geotrypetes</taxon>
    </lineage>
</organism>
<keyword evidence="2" id="KW-0813">Transport</keyword>
<keyword evidence="8" id="KW-0479">Metal-binding</keyword>
<evidence type="ECO:0000256" key="9">
    <source>
        <dbReference type="ARBA" id="ARBA00022737"/>
    </source>
</evidence>
<feature type="domain" description="Ion transport" evidence="21">
    <location>
        <begin position="399"/>
        <end position="587"/>
    </location>
</feature>
<evidence type="ECO:0000256" key="16">
    <source>
        <dbReference type="ARBA" id="ARBA00023303"/>
    </source>
</evidence>
<dbReference type="GO" id="GO:0005516">
    <property type="term" value="F:calmodulin binding"/>
    <property type="evidence" value="ECO:0007669"/>
    <property type="project" value="UniProtKB-KW"/>
</dbReference>
<dbReference type="PRINTS" id="PR01765">
    <property type="entry name" value="ECACCHANNEL"/>
</dbReference>
<evidence type="ECO:0000259" key="21">
    <source>
        <dbReference type="Pfam" id="PF00520"/>
    </source>
</evidence>
<name>A0A6P8S7F5_GEOSA</name>
<keyword evidence="3" id="KW-1003">Cell membrane</keyword>
<feature type="transmembrane region" description="Helical" evidence="20">
    <location>
        <begin position="529"/>
        <end position="546"/>
    </location>
</feature>
<feature type="repeat" description="ANK" evidence="18">
    <location>
        <begin position="119"/>
        <end position="151"/>
    </location>
</feature>
<feature type="repeat" description="ANK" evidence="18">
    <location>
        <begin position="166"/>
        <end position="198"/>
    </location>
</feature>
<keyword evidence="4" id="KW-0597">Phosphoprotein</keyword>